<keyword evidence="4" id="KW-0813">Transport</keyword>
<dbReference type="GO" id="GO:0015038">
    <property type="term" value="F:glutathione disulfide oxidoreductase activity"/>
    <property type="evidence" value="ECO:0007669"/>
    <property type="project" value="TreeGrafter"/>
</dbReference>
<dbReference type="InterPro" id="IPR036249">
    <property type="entry name" value="Thioredoxin-like_sf"/>
</dbReference>
<proteinExistence type="inferred from homology"/>
<dbReference type="Gene3D" id="3.40.30.10">
    <property type="entry name" value="Glutaredoxin"/>
    <property type="match status" value="1"/>
</dbReference>
<evidence type="ECO:0000256" key="5">
    <source>
        <dbReference type="ARBA" id="ARBA00022982"/>
    </source>
</evidence>
<evidence type="ECO:0000256" key="7">
    <source>
        <dbReference type="ARBA" id="ARBA00023284"/>
    </source>
</evidence>
<dbReference type="PRINTS" id="PR00160">
    <property type="entry name" value="GLUTAREDOXIN"/>
</dbReference>
<dbReference type="WBParaSite" id="L893_g30278.t1">
    <property type="protein sequence ID" value="L893_g30278.t1"/>
    <property type="gene ID" value="L893_g30278"/>
</dbReference>
<evidence type="ECO:0000256" key="2">
    <source>
        <dbReference type="ARBA" id="ARBA00007787"/>
    </source>
</evidence>
<organism evidence="9 10">
    <name type="scientific">Steinernema glaseri</name>
    <dbReference type="NCBI Taxonomy" id="37863"/>
    <lineage>
        <taxon>Eukaryota</taxon>
        <taxon>Metazoa</taxon>
        <taxon>Ecdysozoa</taxon>
        <taxon>Nematoda</taxon>
        <taxon>Chromadorea</taxon>
        <taxon>Rhabditida</taxon>
        <taxon>Tylenchina</taxon>
        <taxon>Panagrolaimomorpha</taxon>
        <taxon>Strongyloidoidea</taxon>
        <taxon>Steinernematidae</taxon>
        <taxon>Steinernema</taxon>
    </lineage>
</organism>
<protein>
    <recommendedName>
        <fullName evidence="3">Glutaredoxin-1</fullName>
    </recommendedName>
</protein>
<dbReference type="PROSITE" id="PS51354">
    <property type="entry name" value="GLUTAREDOXIN_2"/>
    <property type="match status" value="1"/>
</dbReference>
<dbReference type="InterPro" id="IPR011899">
    <property type="entry name" value="Glutaredoxin_euk/vir"/>
</dbReference>
<dbReference type="PANTHER" id="PTHR46185">
    <property type="entry name" value="GLUTAREDOXIN-1"/>
    <property type="match status" value="1"/>
</dbReference>
<evidence type="ECO:0000256" key="3">
    <source>
        <dbReference type="ARBA" id="ARBA00013662"/>
    </source>
</evidence>
<dbReference type="InterPro" id="IPR047185">
    <property type="entry name" value="GLRX1"/>
</dbReference>
<dbReference type="NCBIfam" id="TIGR02180">
    <property type="entry name" value="GRX_euk"/>
    <property type="match status" value="1"/>
</dbReference>
<sequence length="131" mass="14090">MVFSRIAAFFSSRAGSATLRTPEAMEEVKGFVDGLLASKKVVVFSKSYCPYCHKAKAALQSLNLLPGSLEWIEIERREDCDAIQDYMGQLTGGRSVPRVFVGGKFLGGGDDTVAAKKNGTLQKKLADVGAI</sequence>
<dbReference type="Pfam" id="PF00462">
    <property type="entry name" value="Glutaredoxin"/>
    <property type="match status" value="1"/>
</dbReference>
<dbReference type="GO" id="GO:0005739">
    <property type="term" value="C:mitochondrion"/>
    <property type="evidence" value="ECO:0007669"/>
    <property type="project" value="TreeGrafter"/>
</dbReference>
<keyword evidence="9" id="KW-1185">Reference proteome</keyword>
<name>A0A1I7ZVT3_9BILA</name>
<keyword evidence="6" id="KW-1015">Disulfide bond</keyword>
<accession>A0A1I7ZVT3</accession>
<feature type="domain" description="Glutaredoxin" evidence="8">
    <location>
        <begin position="41"/>
        <end position="105"/>
    </location>
</feature>
<evidence type="ECO:0000259" key="8">
    <source>
        <dbReference type="Pfam" id="PF00462"/>
    </source>
</evidence>
<comment type="function">
    <text evidence="1">Has a glutathione-disulfide oxidoreductase activity in the presence of NADPH and glutathione reductase. Reduces low molecular weight disulfides and proteins.</text>
</comment>
<dbReference type="AlphaFoldDB" id="A0A1I7ZVT3"/>
<dbReference type="InterPro" id="IPR014025">
    <property type="entry name" value="Glutaredoxin_subgr"/>
</dbReference>
<dbReference type="InterPro" id="IPR011767">
    <property type="entry name" value="GLR_AS"/>
</dbReference>
<evidence type="ECO:0000313" key="9">
    <source>
        <dbReference type="Proteomes" id="UP000095287"/>
    </source>
</evidence>
<evidence type="ECO:0000313" key="10">
    <source>
        <dbReference type="WBParaSite" id="L893_g30278.t1"/>
    </source>
</evidence>
<dbReference type="Proteomes" id="UP000095287">
    <property type="component" value="Unplaced"/>
</dbReference>
<reference evidence="10" key="1">
    <citation type="submission" date="2016-11" db="UniProtKB">
        <authorList>
            <consortium name="WormBaseParasite"/>
        </authorList>
    </citation>
    <scope>IDENTIFICATION</scope>
</reference>
<comment type="similarity">
    <text evidence="2">Belongs to the glutaredoxin family.</text>
</comment>
<dbReference type="CDD" id="cd03419">
    <property type="entry name" value="GRX_GRXh_1_2_like"/>
    <property type="match status" value="1"/>
</dbReference>
<keyword evidence="5" id="KW-0249">Electron transport</keyword>
<evidence type="ECO:0000256" key="1">
    <source>
        <dbReference type="ARBA" id="ARBA00002549"/>
    </source>
</evidence>
<evidence type="ECO:0000256" key="6">
    <source>
        <dbReference type="ARBA" id="ARBA00023157"/>
    </source>
</evidence>
<dbReference type="InterPro" id="IPR002109">
    <property type="entry name" value="Glutaredoxin"/>
</dbReference>
<dbReference type="PROSITE" id="PS00195">
    <property type="entry name" value="GLUTAREDOXIN_1"/>
    <property type="match status" value="1"/>
</dbReference>
<keyword evidence="7" id="KW-0676">Redox-active center</keyword>
<evidence type="ECO:0000256" key="4">
    <source>
        <dbReference type="ARBA" id="ARBA00022448"/>
    </source>
</evidence>
<dbReference type="PANTHER" id="PTHR46185:SF1">
    <property type="entry name" value="GLUTAREDOXIN-1"/>
    <property type="match status" value="1"/>
</dbReference>
<dbReference type="SUPFAM" id="SSF52833">
    <property type="entry name" value="Thioredoxin-like"/>
    <property type="match status" value="1"/>
</dbReference>